<dbReference type="CDD" id="cd07177">
    <property type="entry name" value="terB_like"/>
    <property type="match status" value="1"/>
</dbReference>
<dbReference type="InterPro" id="IPR001623">
    <property type="entry name" value="DnaJ_domain"/>
</dbReference>
<comment type="caution">
    <text evidence="4">The sequence shown here is derived from an EMBL/GenBank/DDBJ whole genome shotgun (WGS) entry which is preliminary data.</text>
</comment>
<dbReference type="PROSITE" id="PS50076">
    <property type="entry name" value="DNAJ_2"/>
    <property type="match status" value="1"/>
</dbReference>
<evidence type="ECO:0000256" key="1">
    <source>
        <dbReference type="SAM" id="MobiDB-lite"/>
    </source>
</evidence>
<protein>
    <submittedName>
        <fullName evidence="4">DnaJ domain-containing protein</fullName>
    </submittedName>
</protein>
<feature type="transmembrane region" description="Helical" evidence="2">
    <location>
        <begin position="6"/>
        <end position="30"/>
    </location>
</feature>
<dbReference type="AlphaFoldDB" id="A0A848LPK7"/>
<sequence>MGAGKVLGAIVGLGVGLLIGHPLAIILLAAAGGFAGHHFFDEQHAAFTDPEVLADFGPPLPRSFDEHPGDPEAPQPSRREEPYEELARDICALFIEVAHADGDVRREEVREVRNYFESVLGYGPESLRVVRGHLKEFLARPPDLDAAARACGEQLPSAERYRLLDTLFELALVDGDLQRSEREALRRAARGLGISEEDEQAIAVQHLGEADDHYAVLGLTPDATDADVKKAFRRLAAEYHPDKVSHLGRQAAEQAARRFQEVRDAYEEIRRLRGL</sequence>
<dbReference type="CDD" id="cd06257">
    <property type="entry name" value="DnaJ"/>
    <property type="match status" value="1"/>
</dbReference>
<dbReference type="InterPro" id="IPR029024">
    <property type="entry name" value="TerB-like"/>
</dbReference>
<dbReference type="InterPro" id="IPR007791">
    <property type="entry name" value="DjlA_N"/>
</dbReference>
<name>A0A848LPK7_9BACT</name>
<dbReference type="Proteomes" id="UP000518300">
    <property type="component" value="Unassembled WGS sequence"/>
</dbReference>
<organism evidence="4 5">
    <name type="scientific">Pyxidicoccus fallax</name>
    <dbReference type="NCBI Taxonomy" id="394095"/>
    <lineage>
        <taxon>Bacteria</taxon>
        <taxon>Pseudomonadati</taxon>
        <taxon>Myxococcota</taxon>
        <taxon>Myxococcia</taxon>
        <taxon>Myxococcales</taxon>
        <taxon>Cystobacterineae</taxon>
        <taxon>Myxococcaceae</taxon>
        <taxon>Pyxidicoccus</taxon>
    </lineage>
</organism>
<evidence type="ECO:0000313" key="5">
    <source>
        <dbReference type="Proteomes" id="UP000518300"/>
    </source>
</evidence>
<dbReference type="Gene3D" id="1.10.3680.10">
    <property type="entry name" value="TerB-like"/>
    <property type="match status" value="1"/>
</dbReference>
<evidence type="ECO:0000313" key="4">
    <source>
        <dbReference type="EMBL" id="NMO19631.1"/>
    </source>
</evidence>
<dbReference type="EMBL" id="JABBJJ010000196">
    <property type="protein sequence ID" value="NMO19631.1"/>
    <property type="molecule type" value="Genomic_DNA"/>
</dbReference>
<dbReference type="SUPFAM" id="SSF46565">
    <property type="entry name" value="Chaperone J-domain"/>
    <property type="match status" value="1"/>
</dbReference>
<dbReference type="InterPro" id="IPR050817">
    <property type="entry name" value="DjlA_DnaK_co-chaperone"/>
</dbReference>
<reference evidence="4 5" key="1">
    <citation type="submission" date="2020-04" db="EMBL/GenBank/DDBJ databases">
        <title>Draft genome of Pyxidicoccus fallax type strain.</title>
        <authorList>
            <person name="Whitworth D.E."/>
        </authorList>
    </citation>
    <scope>NUCLEOTIDE SEQUENCE [LARGE SCALE GENOMIC DNA]</scope>
    <source>
        <strain evidence="4 5">DSM 14698</strain>
    </source>
</reference>
<keyword evidence="2" id="KW-0812">Transmembrane</keyword>
<evidence type="ECO:0000256" key="2">
    <source>
        <dbReference type="SAM" id="Phobius"/>
    </source>
</evidence>
<feature type="domain" description="J" evidence="3">
    <location>
        <begin position="212"/>
        <end position="274"/>
    </location>
</feature>
<dbReference type="InterPro" id="IPR036869">
    <property type="entry name" value="J_dom_sf"/>
</dbReference>
<dbReference type="PANTHER" id="PTHR24074">
    <property type="entry name" value="CO-CHAPERONE PROTEIN DJLA"/>
    <property type="match status" value="1"/>
</dbReference>
<feature type="region of interest" description="Disordered" evidence="1">
    <location>
        <begin position="58"/>
        <end position="81"/>
    </location>
</feature>
<dbReference type="RefSeq" id="WP_169348874.1">
    <property type="nucleotide sequence ID" value="NZ_JABBJJ010000196.1"/>
</dbReference>
<dbReference type="Gene3D" id="1.10.287.110">
    <property type="entry name" value="DnaJ domain"/>
    <property type="match status" value="1"/>
</dbReference>
<dbReference type="SUPFAM" id="SSF158682">
    <property type="entry name" value="TerB-like"/>
    <property type="match status" value="1"/>
</dbReference>
<keyword evidence="2" id="KW-0472">Membrane</keyword>
<dbReference type="Pfam" id="PF00226">
    <property type="entry name" value="DnaJ"/>
    <property type="match status" value="1"/>
</dbReference>
<dbReference type="SMART" id="SM00271">
    <property type="entry name" value="DnaJ"/>
    <property type="match status" value="1"/>
</dbReference>
<dbReference type="Pfam" id="PF05099">
    <property type="entry name" value="TerB"/>
    <property type="match status" value="1"/>
</dbReference>
<proteinExistence type="predicted"/>
<gene>
    <name evidence="4" type="ORF">HG543_32860</name>
</gene>
<dbReference type="PRINTS" id="PR00625">
    <property type="entry name" value="JDOMAIN"/>
</dbReference>
<accession>A0A848LPK7</accession>
<keyword evidence="2" id="KW-1133">Transmembrane helix</keyword>
<evidence type="ECO:0000259" key="3">
    <source>
        <dbReference type="PROSITE" id="PS50076"/>
    </source>
</evidence>
<keyword evidence="5" id="KW-1185">Reference proteome</keyword>